<feature type="chain" id="PRO_5004207912" description="YkuD domain-containing protein" evidence="2">
    <location>
        <begin position="20"/>
        <end position="268"/>
    </location>
</feature>
<reference evidence="4" key="1">
    <citation type="submission" date="2006-01" db="EMBL/GenBank/DDBJ databases">
        <title>Complete sequence of Novosphingobium aromaticivorans DSM 12444.</title>
        <authorList>
            <consortium name="US DOE Joint Genome Institute"/>
            <person name="Copeland A."/>
            <person name="Lucas S."/>
            <person name="Lapidus A."/>
            <person name="Barry K."/>
            <person name="Detter J.C."/>
            <person name="Glavina T."/>
            <person name="Hammon N."/>
            <person name="Israni S."/>
            <person name="Pitluck S."/>
            <person name="Chain P."/>
            <person name="Malfatti S."/>
            <person name="Shin M."/>
            <person name="Vergez L."/>
            <person name="Schmutz J."/>
            <person name="Larimer F."/>
            <person name="Land M."/>
            <person name="Kyrpides N."/>
            <person name="Ivanova N."/>
            <person name="Fredrickson J."/>
            <person name="Balkwill D."/>
            <person name="Romine M.F."/>
            <person name="Richardson P."/>
        </authorList>
    </citation>
    <scope>NUCLEOTIDE SEQUENCE [LARGE SCALE GENOMIC DNA]</scope>
    <source>
        <strain evidence="4">ATCC 700278 / DSM 12444 / CCUG 56034 / CIP 105152 / NBRC 16084 / F199</strain>
    </source>
</reference>
<keyword evidence="2" id="KW-0732">Signal</keyword>
<organism evidence="3 4">
    <name type="scientific">Novosphingobium aromaticivorans (strain ATCC 700278 / DSM 12444 / CCUG 56034 / CIP 105152 / NBRC 16084 / F199)</name>
    <dbReference type="NCBI Taxonomy" id="279238"/>
    <lineage>
        <taxon>Bacteria</taxon>
        <taxon>Pseudomonadati</taxon>
        <taxon>Pseudomonadota</taxon>
        <taxon>Alphaproteobacteria</taxon>
        <taxon>Sphingomonadales</taxon>
        <taxon>Sphingomonadaceae</taxon>
        <taxon>Novosphingobium</taxon>
    </lineage>
</organism>
<feature type="compositionally biased region" description="Basic residues" evidence="1">
    <location>
        <begin position="44"/>
        <end position="54"/>
    </location>
</feature>
<dbReference type="Proteomes" id="UP000009134">
    <property type="component" value="Chromosome"/>
</dbReference>
<name>Q2G597_NOVAD</name>
<dbReference type="EMBL" id="CP000248">
    <property type="protein sequence ID" value="ABD26976.1"/>
    <property type="molecule type" value="Genomic_DNA"/>
</dbReference>
<gene>
    <name evidence="3" type="ordered locus">Saro_2540</name>
</gene>
<keyword evidence="4" id="KW-1185">Reference proteome</keyword>
<dbReference type="RefSeq" id="WP_011446182.1">
    <property type="nucleotide sequence ID" value="NC_007794.1"/>
</dbReference>
<feature type="compositionally biased region" description="Low complexity" evidence="1">
    <location>
        <begin position="55"/>
        <end position="68"/>
    </location>
</feature>
<dbReference type="AlphaFoldDB" id="Q2G597"/>
<feature type="signal peptide" evidence="2">
    <location>
        <begin position="1"/>
        <end position="19"/>
    </location>
</feature>
<evidence type="ECO:0000313" key="4">
    <source>
        <dbReference type="Proteomes" id="UP000009134"/>
    </source>
</evidence>
<sequence length="268" mass="27650">MIAAFLALAALTATVPATAAPASPAKEATAPATAQGAASAKATKSTKAKARSRTGKTGTKAATKAAAPMTLPPAAERVREWVSASGDHHGLPYAIIDKNAAAMFLFDAKGNALGSGPVLIGIAPGDDATPGVGSKNLAEIGPAEKTTPAGRYLARFGVAAGNQRVLWVDYATSVALHPIPGNNPKEKRRQRMLSPTSDDNRITFGCINVPKALYSGKLVPQFTRKGGYVYILPDTKPIEQVFPALYARPATVAPVPAAKAEELTAATR</sequence>
<dbReference type="eggNOG" id="COG1376">
    <property type="taxonomic scope" value="Bacteria"/>
</dbReference>
<evidence type="ECO:0000256" key="1">
    <source>
        <dbReference type="SAM" id="MobiDB-lite"/>
    </source>
</evidence>
<feature type="region of interest" description="Disordered" evidence="1">
    <location>
        <begin position="19"/>
        <end position="68"/>
    </location>
</feature>
<accession>Q2G597</accession>
<evidence type="ECO:0000256" key="2">
    <source>
        <dbReference type="SAM" id="SignalP"/>
    </source>
</evidence>
<dbReference type="HOGENOM" id="CLU_077685_0_0_5"/>
<evidence type="ECO:0008006" key="5">
    <source>
        <dbReference type="Google" id="ProtNLM"/>
    </source>
</evidence>
<dbReference type="KEGG" id="nar:Saro_2540"/>
<proteinExistence type="predicted"/>
<protein>
    <recommendedName>
        <fullName evidence="5">YkuD domain-containing protein</fullName>
    </recommendedName>
</protein>
<evidence type="ECO:0000313" key="3">
    <source>
        <dbReference type="EMBL" id="ABD26976.1"/>
    </source>
</evidence>
<feature type="compositionally biased region" description="Low complexity" evidence="1">
    <location>
        <begin position="19"/>
        <end position="43"/>
    </location>
</feature>